<dbReference type="EMBL" id="QQPC01000046">
    <property type="protein sequence ID" value="REA81229.1"/>
    <property type="molecule type" value="Genomic_DNA"/>
</dbReference>
<feature type="transmembrane region" description="Helical" evidence="1">
    <location>
        <begin position="214"/>
        <end position="239"/>
    </location>
</feature>
<feature type="transmembrane region" description="Helical" evidence="1">
    <location>
        <begin position="697"/>
        <end position="715"/>
    </location>
</feature>
<evidence type="ECO:0000256" key="1">
    <source>
        <dbReference type="SAM" id="Phobius"/>
    </source>
</evidence>
<protein>
    <submittedName>
        <fullName evidence="3">Amino acid ABC transporter permease</fullName>
    </submittedName>
</protein>
<proteinExistence type="predicted"/>
<name>A0A3D8ZBH1_STAPS</name>
<feature type="transmembrane region" description="Helical" evidence="1">
    <location>
        <begin position="669"/>
        <end position="691"/>
    </location>
</feature>
<feature type="transmembrane region" description="Helical" evidence="1">
    <location>
        <begin position="623"/>
        <end position="648"/>
    </location>
</feature>
<keyword evidence="5" id="KW-1185">Reference proteome</keyword>
<dbReference type="Proteomes" id="UP000256409">
    <property type="component" value="Unassembled WGS sequence"/>
</dbReference>
<keyword evidence="1" id="KW-0472">Membrane</keyword>
<dbReference type="EMBL" id="AAXKXX010000014">
    <property type="protein sequence ID" value="EGQ4385220.1"/>
    <property type="molecule type" value="Genomic_DNA"/>
</dbReference>
<comment type="caution">
    <text evidence="3">The sequence shown here is derived from an EMBL/GenBank/DDBJ whole genome shotgun (WGS) entry which is preliminary data.</text>
</comment>
<evidence type="ECO:0000313" key="2">
    <source>
        <dbReference type="EMBL" id="EGQ4385220.1"/>
    </source>
</evidence>
<reference evidence="2 5" key="3">
    <citation type="submission" date="2018-11" db="EMBL/GenBank/DDBJ databases">
        <authorList>
            <consortium name="Veterinary Laboratory Investigation and Response Network"/>
        </authorList>
    </citation>
    <scope>NUCLEOTIDE SEQUENCE [LARGE SCALE GENOMIC DNA]</scope>
    <source>
        <strain evidence="2 5">SPSE-18-VL-LA-PA-Ryan-0021</strain>
    </source>
</reference>
<feature type="transmembrane region" description="Helical" evidence="1">
    <location>
        <begin position="12"/>
        <end position="31"/>
    </location>
</feature>
<dbReference type="OrthoDB" id="5096243at2"/>
<keyword evidence="1" id="KW-0812">Transmembrane</keyword>
<feature type="transmembrane region" description="Helical" evidence="1">
    <location>
        <begin position="259"/>
        <end position="281"/>
    </location>
</feature>
<feature type="transmembrane region" description="Helical" evidence="1">
    <location>
        <begin position="293"/>
        <end position="315"/>
    </location>
</feature>
<dbReference type="RefSeq" id="WP_037543928.1">
    <property type="nucleotide sequence ID" value="NZ_BAAFIH010000009.1"/>
</dbReference>
<reference evidence="3" key="1">
    <citation type="journal article" date="2018" name="Vet. Microbiol.">
        <title>Methicillin-resistant staphylococci amongst veterinary personnel, personnel-owned pets, patients and the hospital environment of two small animal veterinary hospitals.</title>
        <authorList>
            <person name="Worthing K.A."/>
            <person name="Brown J."/>
            <person name="Gerber L."/>
            <person name="Abraham S."/>
            <person name="Trott D."/>
            <person name="Norris J.M."/>
        </authorList>
    </citation>
    <scope>NUCLEOTIDE SEQUENCE</scope>
    <source>
        <strain evidence="3">ST496-2</strain>
    </source>
</reference>
<reference evidence="4" key="2">
    <citation type="journal article" date="2018" name="Vet. Microbiol.">
        <title>Molecular epidemiology of methicillin-resistant staphylococci amongst veterinary personnel, personnel-owned pets, patients and the hospital environment of two companion animal veterinary hospitals.</title>
        <authorList>
            <person name="Worthing K.A."/>
            <person name="Brown J."/>
            <person name="Gerber L."/>
            <person name="Abraham S."/>
            <person name="Trott D."/>
            <person name="Norris J.M."/>
        </authorList>
    </citation>
    <scope>NUCLEOTIDE SEQUENCE [LARGE SCALE GENOMIC DNA]</scope>
    <source>
        <strain evidence="4">ST496-2</strain>
    </source>
</reference>
<organism evidence="3 4">
    <name type="scientific">Staphylococcus pseudintermedius</name>
    <dbReference type="NCBI Taxonomy" id="283734"/>
    <lineage>
        <taxon>Bacteria</taxon>
        <taxon>Bacillati</taxon>
        <taxon>Bacillota</taxon>
        <taxon>Bacilli</taxon>
        <taxon>Bacillales</taxon>
        <taxon>Staphylococcaceae</taxon>
        <taxon>Staphylococcus</taxon>
        <taxon>Staphylococcus intermedius group</taxon>
    </lineage>
</organism>
<evidence type="ECO:0000313" key="3">
    <source>
        <dbReference type="EMBL" id="REA81229.1"/>
    </source>
</evidence>
<keyword evidence="1" id="KW-1133">Transmembrane helix</keyword>
<dbReference type="AlphaFoldDB" id="A0A3D8ZBH1"/>
<sequence length="731" mass="84599">MKNIQLVGKIRYLIFALVAIQAIIILMMTTFRLGEWYDEKWDEVQNSANQHQFYLNRITIEQKEDVMDVLKQFPELLILTSTVDEETKHELIGLTGKAEQFPEIQLYDHTIMSQQDIVKLLNSKNEKATIGDFNGSIHNIKEFNTPYFAKKHSIVDLQSYIHTTKSINGSYTVYGSEQQFKQLIKALSVVTHQSETALTTINGGVAKMDNTVTVVLSCLLIMTMLAVFILFIAVTVANLKNLGHLTLLGWSKWAVANKVLRQFVVFSILIIPVFAVILWYVSGWHSITLKVLSYFFLGGVINLTLTLFMTGIAVLTVFSMKPVDAIKGKVPHRTLYGMGALGYVLLSILLVFGSVRLDEPIKEVVQNFRIAKQWENVSNYYTLKDMQTGEDLSTIAGKSNALDRDIYHWYQSIVKDANVFIAHSEYFDKDLLEYYREQAIYENVPEKAFWYMTFSPNYLKNIHLNVAQQYIDNAESGTKVFLIPDSYTKQQKEKFEQWIKESESTERNENDIPTAYNQENRFKFITYHFQQKIFSWNNTPNDEVMVKDPIIYIITPENMNYLQSESLRSNDLNSYIKFKDRKTAENYTTKSYLEQYHLADNELKFVPIQVFIDGLQKDLAETIVWFGSFIVGALLLSILLLISLAYVYRLTHYERLYISKFLGFSFFKMYSLPMILILSIWAIDMLVVLFWPSKSGIVSITIYGAIQLLIFYLYMSRNDIKQLLLTIKEKS</sequence>
<evidence type="ECO:0000313" key="5">
    <source>
        <dbReference type="Proteomes" id="UP000600220"/>
    </source>
</evidence>
<accession>A0A3D8ZBH1</accession>
<evidence type="ECO:0000313" key="4">
    <source>
        <dbReference type="Proteomes" id="UP000256409"/>
    </source>
</evidence>
<gene>
    <name evidence="3" type="ORF">DV961_07690</name>
    <name evidence="2" type="ORF">EGV54_08960</name>
</gene>
<dbReference type="Proteomes" id="UP000600220">
    <property type="component" value="Unassembled WGS sequence"/>
</dbReference>
<feature type="transmembrane region" description="Helical" evidence="1">
    <location>
        <begin position="335"/>
        <end position="355"/>
    </location>
</feature>